<gene>
    <name evidence="1" type="ORF">BD311DRAFT_56963</name>
</gene>
<organism evidence="1">
    <name type="scientific">Dichomitus squalens</name>
    <dbReference type="NCBI Taxonomy" id="114155"/>
    <lineage>
        <taxon>Eukaryota</taxon>
        <taxon>Fungi</taxon>
        <taxon>Dikarya</taxon>
        <taxon>Basidiomycota</taxon>
        <taxon>Agaricomycotina</taxon>
        <taxon>Agaricomycetes</taxon>
        <taxon>Polyporales</taxon>
        <taxon>Polyporaceae</taxon>
        <taxon>Dichomitus</taxon>
    </lineage>
</organism>
<proteinExistence type="predicted"/>
<dbReference type="EMBL" id="ML143396">
    <property type="protein sequence ID" value="TBU32136.1"/>
    <property type="molecule type" value="Genomic_DNA"/>
</dbReference>
<name>A0A4Q9N0G5_9APHY</name>
<reference evidence="1" key="1">
    <citation type="submission" date="2019-01" db="EMBL/GenBank/DDBJ databases">
        <title>Draft genome sequences of three monokaryotic isolates of the white-rot basidiomycete fungus Dichomitus squalens.</title>
        <authorList>
            <consortium name="DOE Joint Genome Institute"/>
            <person name="Lopez S.C."/>
            <person name="Andreopoulos B."/>
            <person name="Pangilinan J."/>
            <person name="Lipzen A."/>
            <person name="Riley R."/>
            <person name="Ahrendt S."/>
            <person name="Ng V."/>
            <person name="Barry K."/>
            <person name="Daum C."/>
            <person name="Grigoriev I.V."/>
            <person name="Hilden K.S."/>
            <person name="Makela M.R."/>
            <person name="de Vries R.P."/>
        </authorList>
    </citation>
    <scope>NUCLEOTIDE SEQUENCE [LARGE SCALE GENOMIC DNA]</scope>
    <source>
        <strain evidence="1">OM18370.1</strain>
    </source>
</reference>
<sequence>MQLPAAVHTALLCPLHRPTPPRGGWLPKIQCYPLVHLSPLCSHTPPSKRLVHRYDSCLFDSSFVFVAAYGRPTLALEATAWILCRDTRAIPASHGLLHIGGIAQRQVADEDRVASRPHGFEQNLQHRWQSILPVRDIRGVRGRGHCVRTSIHRHLIQQMFSHPAGWGPFIDRAFLATLQSRSRSP</sequence>
<protein>
    <submittedName>
        <fullName evidence="1">Uncharacterized protein</fullName>
    </submittedName>
</protein>
<accession>A0A4Q9N0G5</accession>
<evidence type="ECO:0000313" key="1">
    <source>
        <dbReference type="EMBL" id="TBU32136.1"/>
    </source>
</evidence>
<dbReference type="AlphaFoldDB" id="A0A4Q9N0G5"/>
<dbReference type="Proteomes" id="UP000292957">
    <property type="component" value="Unassembled WGS sequence"/>
</dbReference>